<dbReference type="AlphaFoldDB" id="A0A8X7C8S9"/>
<accession>A0A8X7C8S9</accession>
<comment type="caution">
    <text evidence="1">The sequence shown here is derived from an EMBL/GenBank/DDBJ whole genome shotgun (WGS) entry which is preliminary data.</text>
</comment>
<sequence>MMYPLGVNLLYTLHLTHQSGNSNSNHSLLFSLYYMICPLTPSLNSLSLPTVLQPRYRARADVKSVIRPISPKWMLSDAIMARQPAEWIFELPVVSETNNLKGPFDILKDNVQIIFYESVH</sequence>
<protein>
    <submittedName>
        <fullName evidence="1">Uncharacterized protein</fullName>
    </submittedName>
</protein>
<evidence type="ECO:0000313" key="2">
    <source>
        <dbReference type="Proteomes" id="UP000886998"/>
    </source>
</evidence>
<evidence type="ECO:0000313" key="1">
    <source>
        <dbReference type="EMBL" id="GFY60225.1"/>
    </source>
</evidence>
<organism evidence="1 2">
    <name type="scientific">Trichonephila inaurata madagascariensis</name>
    <dbReference type="NCBI Taxonomy" id="2747483"/>
    <lineage>
        <taxon>Eukaryota</taxon>
        <taxon>Metazoa</taxon>
        <taxon>Ecdysozoa</taxon>
        <taxon>Arthropoda</taxon>
        <taxon>Chelicerata</taxon>
        <taxon>Arachnida</taxon>
        <taxon>Araneae</taxon>
        <taxon>Araneomorphae</taxon>
        <taxon>Entelegynae</taxon>
        <taxon>Araneoidea</taxon>
        <taxon>Nephilidae</taxon>
        <taxon>Trichonephila</taxon>
        <taxon>Trichonephila inaurata</taxon>
    </lineage>
</organism>
<name>A0A8X7C8S9_9ARAC</name>
<dbReference type="Proteomes" id="UP000886998">
    <property type="component" value="Unassembled WGS sequence"/>
</dbReference>
<keyword evidence="2" id="KW-1185">Reference proteome</keyword>
<proteinExistence type="predicted"/>
<reference evidence="1" key="1">
    <citation type="submission" date="2020-08" db="EMBL/GenBank/DDBJ databases">
        <title>Multicomponent nature underlies the extraordinary mechanical properties of spider dragline silk.</title>
        <authorList>
            <person name="Kono N."/>
            <person name="Nakamura H."/>
            <person name="Mori M."/>
            <person name="Yoshida Y."/>
            <person name="Ohtoshi R."/>
            <person name="Malay A.D."/>
            <person name="Moran D.A.P."/>
            <person name="Tomita M."/>
            <person name="Numata K."/>
            <person name="Arakawa K."/>
        </authorList>
    </citation>
    <scope>NUCLEOTIDE SEQUENCE</scope>
</reference>
<gene>
    <name evidence="1" type="ORF">TNIN_283381</name>
</gene>
<dbReference type="EMBL" id="BMAV01013048">
    <property type="protein sequence ID" value="GFY60225.1"/>
    <property type="molecule type" value="Genomic_DNA"/>
</dbReference>